<name>A0A1J4JU06_9EUKA</name>
<protein>
    <submittedName>
        <fullName evidence="1">Uncharacterized protein</fullName>
    </submittedName>
</protein>
<dbReference type="GeneID" id="94828514"/>
<evidence type="ECO:0000313" key="2">
    <source>
        <dbReference type="Proteomes" id="UP000179807"/>
    </source>
</evidence>
<dbReference type="AlphaFoldDB" id="A0A1J4JU06"/>
<comment type="caution">
    <text evidence="1">The sequence shown here is derived from an EMBL/GenBank/DDBJ whole genome shotgun (WGS) entry which is preliminary data.</text>
</comment>
<dbReference type="EMBL" id="MLAK01000927">
    <property type="protein sequence ID" value="OHT00998.1"/>
    <property type="molecule type" value="Genomic_DNA"/>
</dbReference>
<organism evidence="1 2">
    <name type="scientific">Tritrichomonas foetus</name>
    <dbReference type="NCBI Taxonomy" id="1144522"/>
    <lineage>
        <taxon>Eukaryota</taxon>
        <taxon>Metamonada</taxon>
        <taxon>Parabasalia</taxon>
        <taxon>Tritrichomonadida</taxon>
        <taxon>Tritrichomonadidae</taxon>
        <taxon>Tritrichomonas</taxon>
    </lineage>
</organism>
<accession>A0A1J4JU06</accession>
<sequence length="525" mass="60160">MYKCISFREMVPSILFTQEILSNFITYAKKNKDVNMIVIAKVHYSSAPKGLEFLLNQIIDYNQTFEENPDNQYEIAEDEVAIDTTFISYQQFKVTCTKTNEEIKSDFFPLITINENSTFNANCIYQFSMLVSFSNGMLHFKIDYLYPKAVVTIEECGKSNIPPKIKNPVCLLDKCSKNSLFYGIDGIDDPRLYPLALSVYLYKRKPFITKFNFTSFHISVENECDVDVISILSSLTVAHSERSINILQLTKSSELNTNKLNEKENSPIFKNLRKEIKERDLVHHALLGSILQELRKISDNDKNSTSKKKKVLKSKNPIFLSLSLSNSLCFESKNSKGKHSYKSSTQCGNNNVRENIHFNQKINNNQYKNEKGTQNVHNYEEKKNSVFSQKNGNLKKTKRITNHIQIPEKIESQMEPYSNYKLIHSKNDFNEQGEADVITCKTPNNTDAHLSQYKFHEIKRVTSNNVHSNNVNSNKESLFLAHSLSSSTKLLSRNKGTSSTENSFALGTDEMSIDSKLFMKLINNA</sequence>
<gene>
    <name evidence="1" type="ORF">TRFO_07654</name>
</gene>
<reference evidence="1" key="1">
    <citation type="submission" date="2016-10" db="EMBL/GenBank/DDBJ databases">
        <authorList>
            <person name="Benchimol M."/>
            <person name="Almeida L.G."/>
            <person name="Vasconcelos A.T."/>
            <person name="Perreira-Neves A."/>
            <person name="Rosa I.A."/>
            <person name="Tasca T."/>
            <person name="Bogo M.R."/>
            <person name="de Souza W."/>
        </authorList>
    </citation>
    <scope>NUCLEOTIDE SEQUENCE [LARGE SCALE GENOMIC DNA]</scope>
    <source>
        <strain evidence="1">K</strain>
    </source>
</reference>
<keyword evidence="2" id="KW-1185">Reference proteome</keyword>
<dbReference type="RefSeq" id="XP_068354134.1">
    <property type="nucleotide sequence ID" value="XM_068493810.1"/>
</dbReference>
<proteinExistence type="predicted"/>
<dbReference type="VEuPathDB" id="TrichDB:TRFO_07654"/>
<evidence type="ECO:0000313" key="1">
    <source>
        <dbReference type="EMBL" id="OHT00998.1"/>
    </source>
</evidence>
<dbReference type="Proteomes" id="UP000179807">
    <property type="component" value="Unassembled WGS sequence"/>
</dbReference>